<dbReference type="STRING" id="927665.HMPREF1535_01577"/>
<gene>
    <name evidence="3" type="ORF">HMPREF1535_01577</name>
</gene>
<evidence type="ECO:0000313" key="4">
    <source>
        <dbReference type="Proteomes" id="UP000033047"/>
    </source>
</evidence>
<name>A0A0F5JH64_9BACT</name>
<feature type="compositionally biased region" description="Polar residues" evidence="1">
    <location>
        <begin position="42"/>
        <end position="60"/>
    </location>
</feature>
<dbReference type="AlphaFoldDB" id="A0A0F5JH64"/>
<organism evidence="3 4">
    <name type="scientific">Parabacteroides goldsteinii DSM 19448 = WAL 12034</name>
    <dbReference type="NCBI Taxonomy" id="927665"/>
    <lineage>
        <taxon>Bacteria</taxon>
        <taxon>Pseudomonadati</taxon>
        <taxon>Bacteroidota</taxon>
        <taxon>Bacteroidia</taxon>
        <taxon>Bacteroidales</taxon>
        <taxon>Tannerellaceae</taxon>
        <taxon>Parabacteroides</taxon>
    </lineage>
</organism>
<evidence type="ECO:0000313" key="3">
    <source>
        <dbReference type="EMBL" id="KKB56925.1"/>
    </source>
</evidence>
<dbReference type="SUPFAM" id="SSF47781">
    <property type="entry name" value="RuvA domain 2-like"/>
    <property type="match status" value="2"/>
</dbReference>
<feature type="transmembrane region" description="Helical" evidence="2">
    <location>
        <begin position="16"/>
        <end position="34"/>
    </location>
</feature>
<dbReference type="InterPro" id="IPR051675">
    <property type="entry name" value="Endo/Exo/Phosphatase_dom_1"/>
</dbReference>
<dbReference type="Gene3D" id="1.10.150.280">
    <property type="entry name" value="AF1531-like domain"/>
    <property type="match status" value="1"/>
</dbReference>
<dbReference type="InterPro" id="IPR010994">
    <property type="entry name" value="RuvA_2-like"/>
</dbReference>
<reference evidence="3 4" key="1">
    <citation type="submission" date="2013-04" db="EMBL/GenBank/DDBJ databases">
        <title>The Genome Sequence of Parabacteroides goldsteinii DSM 19448.</title>
        <authorList>
            <consortium name="The Broad Institute Genomics Platform"/>
            <person name="Earl A."/>
            <person name="Ward D."/>
            <person name="Feldgarden M."/>
            <person name="Gevers D."/>
            <person name="Martens E."/>
            <person name="Sakamoto M."/>
            <person name="Benno Y."/>
            <person name="Song Y."/>
            <person name="Liu C."/>
            <person name="Lee J."/>
            <person name="Bolanos M."/>
            <person name="Vaisanen M.L."/>
            <person name="Finegold S.M."/>
            <person name="Walker B."/>
            <person name="Young S."/>
            <person name="Zeng Q."/>
            <person name="Gargeya S."/>
            <person name="Fitzgerald M."/>
            <person name="Haas B."/>
            <person name="Abouelleil A."/>
            <person name="Allen A.W."/>
            <person name="Alvarado L."/>
            <person name="Arachchi H.M."/>
            <person name="Berlin A.M."/>
            <person name="Chapman S.B."/>
            <person name="Gainer-Dewar J."/>
            <person name="Goldberg J."/>
            <person name="Griggs A."/>
            <person name="Gujja S."/>
            <person name="Hansen M."/>
            <person name="Howarth C."/>
            <person name="Imamovic A."/>
            <person name="Ireland A."/>
            <person name="Larimer J."/>
            <person name="McCowan C."/>
            <person name="Murphy C."/>
            <person name="Pearson M."/>
            <person name="Poon T.W."/>
            <person name="Priest M."/>
            <person name="Roberts A."/>
            <person name="Saif S."/>
            <person name="Shea T."/>
            <person name="Sisk P."/>
            <person name="Sykes S."/>
            <person name="Wortman J."/>
            <person name="Nusbaum C."/>
            <person name="Birren B."/>
        </authorList>
    </citation>
    <scope>NUCLEOTIDE SEQUENCE [LARGE SCALE GENOMIC DNA]</scope>
    <source>
        <strain evidence="3 4">DSM 19448</strain>
    </source>
</reference>
<keyword evidence="2" id="KW-0472">Membrane</keyword>
<protein>
    <submittedName>
        <fullName evidence="3">Competence protein ComEA helix-hairpin-helix repeat region</fullName>
    </submittedName>
</protein>
<keyword evidence="2" id="KW-1133">Transmembrane helix</keyword>
<dbReference type="PATRIC" id="fig|927665.4.peg.1611"/>
<sequence>MNWRDLLYFSKGERRALTLLLCLIVASWIILLLTDEKTDYTPVNNNRLSEPVKTAQNIPVNSPDPEKVKTPASGRKNNSSREKNKFHSGETKNTSERRTFPKTEKYPVGTVVELNTADTTILKKVPGIGSTFARRIIKYRELLGGFFTVEQLREVYGLDEERYNAMKSWFSADMSLICPLEIHKISFKELCKHPYINYQQARIIEQLRKQKGKLSGWENLQLLEEFTETDKERLTPYLSFE</sequence>
<dbReference type="PANTHER" id="PTHR21180">
    <property type="entry name" value="ENDONUCLEASE/EXONUCLEASE/PHOSPHATASE FAMILY DOMAIN-CONTAINING PROTEIN 1"/>
    <property type="match status" value="1"/>
</dbReference>
<dbReference type="GO" id="GO:0015627">
    <property type="term" value="C:type II protein secretion system complex"/>
    <property type="evidence" value="ECO:0007669"/>
    <property type="project" value="TreeGrafter"/>
</dbReference>
<feature type="compositionally biased region" description="Basic and acidic residues" evidence="1">
    <location>
        <begin position="79"/>
        <end position="98"/>
    </location>
</feature>
<proteinExistence type="predicted"/>
<dbReference type="Pfam" id="PF12836">
    <property type="entry name" value="HHH_3"/>
    <property type="match status" value="1"/>
</dbReference>
<feature type="region of interest" description="Disordered" evidence="1">
    <location>
        <begin position="42"/>
        <end position="98"/>
    </location>
</feature>
<comment type="caution">
    <text evidence="3">The sequence shown here is derived from an EMBL/GenBank/DDBJ whole genome shotgun (WGS) entry which is preliminary data.</text>
</comment>
<dbReference type="Proteomes" id="UP000033047">
    <property type="component" value="Unassembled WGS sequence"/>
</dbReference>
<dbReference type="EMBL" id="AQHV01000010">
    <property type="protein sequence ID" value="KKB56925.1"/>
    <property type="molecule type" value="Genomic_DNA"/>
</dbReference>
<dbReference type="RefSeq" id="WP_010801308.1">
    <property type="nucleotide sequence ID" value="NZ_KQ033912.1"/>
</dbReference>
<accession>A0A0F5JH64</accession>
<keyword evidence="2" id="KW-0812">Transmembrane</keyword>
<dbReference type="HOGENOM" id="CLU_077104_1_0_10"/>
<evidence type="ECO:0000256" key="2">
    <source>
        <dbReference type="SAM" id="Phobius"/>
    </source>
</evidence>
<evidence type="ECO:0000256" key="1">
    <source>
        <dbReference type="SAM" id="MobiDB-lite"/>
    </source>
</evidence>
<dbReference type="GO" id="GO:0015628">
    <property type="term" value="P:protein secretion by the type II secretion system"/>
    <property type="evidence" value="ECO:0007669"/>
    <property type="project" value="TreeGrafter"/>
</dbReference>
<dbReference type="PANTHER" id="PTHR21180:SF32">
    <property type="entry name" value="ENDONUCLEASE_EXONUCLEASE_PHOSPHATASE FAMILY DOMAIN-CONTAINING PROTEIN 1"/>
    <property type="match status" value="1"/>
</dbReference>